<sequence>MRKTYNLLFIACLSAASLTACSNAKETLGLARSAPDEFAVVKRAPLEMPPDYSLRPPRPGAPRPQEQAVGEQARETVFGGTSEARKAAPASGESALLQQAGATQTDPNIRTVVDRETALMAPEEKPVAERLLGIKLGKNKSDGSVIDPEEEAARLKAQQPPAETP</sequence>
<reference evidence="3 4" key="1">
    <citation type="submission" date="2020-07" db="EMBL/GenBank/DDBJ databases">
        <title>Huge and variable diversity of episymbiotic CPR bacteria and DPANN archaea in groundwater ecosystems.</title>
        <authorList>
            <person name="He C.Y."/>
            <person name="Keren R."/>
            <person name="Whittaker M."/>
            <person name="Farag I.F."/>
            <person name="Doudna J."/>
            <person name="Cate J.H.D."/>
            <person name="Banfield J.F."/>
        </authorList>
    </citation>
    <scope>NUCLEOTIDE SEQUENCE [LARGE SCALE GENOMIC DNA]</scope>
    <source>
        <strain evidence="3">NC_groundwater_70_Ag_B-0.1um_54_66</strain>
    </source>
</reference>
<evidence type="ECO:0000256" key="2">
    <source>
        <dbReference type="SAM" id="SignalP"/>
    </source>
</evidence>
<accession>A0A7T5R283</accession>
<gene>
    <name evidence="3" type="ORF">HYS17_11860</name>
</gene>
<dbReference type="PROSITE" id="PS51257">
    <property type="entry name" value="PROKAR_LIPOPROTEIN"/>
    <property type="match status" value="1"/>
</dbReference>
<feature type="region of interest" description="Disordered" evidence="1">
    <location>
        <begin position="48"/>
        <end position="107"/>
    </location>
</feature>
<evidence type="ECO:0000256" key="1">
    <source>
        <dbReference type="SAM" id="MobiDB-lite"/>
    </source>
</evidence>
<evidence type="ECO:0000313" key="4">
    <source>
        <dbReference type="Proteomes" id="UP000595362"/>
    </source>
</evidence>
<dbReference type="InterPro" id="IPR021395">
    <property type="entry name" value="DUF3035"/>
</dbReference>
<name>A0A7T5R283_9BACT</name>
<dbReference type="Pfam" id="PF11233">
    <property type="entry name" value="DUF3035"/>
    <property type="match status" value="1"/>
</dbReference>
<protein>
    <submittedName>
        <fullName evidence="3">DUF3035 domain-containing protein</fullName>
    </submittedName>
</protein>
<feature type="compositionally biased region" description="Polar residues" evidence="1">
    <location>
        <begin position="96"/>
        <end position="107"/>
    </location>
</feature>
<dbReference type="AlphaFoldDB" id="A0A7T5R283"/>
<feature type="region of interest" description="Disordered" evidence="1">
    <location>
        <begin position="137"/>
        <end position="165"/>
    </location>
</feature>
<dbReference type="Proteomes" id="UP000595362">
    <property type="component" value="Chromosome"/>
</dbReference>
<feature type="signal peptide" evidence="2">
    <location>
        <begin position="1"/>
        <end position="24"/>
    </location>
</feature>
<organism evidence="3 4">
    <name type="scientific">Micavibrio aeruginosavorus</name>
    <dbReference type="NCBI Taxonomy" id="349221"/>
    <lineage>
        <taxon>Bacteria</taxon>
        <taxon>Pseudomonadati</taxon>
        <taxon>Bdellovibrionota</taxon>
        <taxon>Bdellovibrionia</taxon>
        <taxon>Bdellovibrionales</taxon>
        <taxon>Pseudobdellovibrionaceae</taxon>
        <taxon>Micavibrio</taxon>
    </lineage>
</organism>
<evidence type="ECO:0000313" key="3">
    <source>
        <dbReference type="EMBL" id="QQG36164.1"/>
    </source>
</evidence>
<dbReference type="EMBL" id="CP066681">
    <property type="protein sequence ID" value="QQG36164.1"/>
    <property type="molecule type" value="Genomic_DNA"/>
</dbReference>
<feature type="chain" id="PRO_5032445386" evidence="2">
    <location>
        <begin position="25"/>
        <end position="165"/>
    </location>
</feature>
<proteinExistence type="predicted"/>
<keyword evidence="2" id="KW-0732">Signal</keyword>